<dbReference type="EMBL" id="MN740656">
    <property type="protein sequence ID" value="QHU06451.1"/>
    <property type="molecule type" value="Genomic_DNA"/>
</dbReference>
<dbReference type="AlphaFoldDB" id="A0A6C0JNJ9"/>
<name>A0A6C0JNJ9_9ZZZZ</name>
<organism evidence="1">
    <name type="scientific">viral metagenome</name>
    <dbReference type="NCBI Taxonomy" id="1070528"/>
    <lineage>
        <taxon>unclassified sequences</taxon>
        <taxon>metagenomes</taxon>
        <taxon>organismal metagenomes</taxon>
    </lineage>
</organism>
<accession>A0A6C0JNJ9</accession>
<reference evidence="1" key="1">
    <citation type="journal article" date="2020" name="Nature">
        <title>Giant virus diversity and host interactions through global metagenomics.</title>
        <authorList>
            <person name="Schulz F."/>
            <person name="Roux S."/>
            <person name="Paez-Espino D."/>
            <person name="Jungbluth S."/>
            <person name="Walsh D.A."/>
            <person name="Denef V.J."/>
            <person name="McMahon K.D."/>
            <person name="Konstantinidis K.T."/>
            <person name="Eloe-Fadrosh E.A."/>
            <person name="Kyrpides N.C."/>
            <person name="Woyke T."/>
        </authorList>
    </citation>
    <scope>NUCLEOTIDE SEQUENCE</scope>
    <source>
        <strain evidence="1">GVMAG-S-1035315-10</strain>
    </source>
</reference>
<evidence type="ECO:0000313" key="1">
    <source>
        <dbReference type="EMBL" id="QHU06451.1"/>
    </source>
</evidence>
<sequence length="376" mass="43844">MSLVVKKDYPAGYPDDALSIIRAMSFADGKNVHIVGSMSLRSQIYAGDYDAYEIVKTHGNRDLALKDIIRKFKHIVRTVSSLPNTYIADIKSGSVEEWVIIHKPYNYTQSKFQLEKLHREKIISDELFREGTRRIKEHPSKLELLALERDFRPNVIRWSVSEIYAGSKKLIDGRRFTLYDAFQSPIITKLDVVSWVQNNRFTDFSMIYQFQNNGKDLNPGMSEIEPSLRENIFMLHHEGNYFKMAKRMFALAKYKKYNSMLEKLSPLFNGDVGRLYIVYGDIGTLESLIETHGIVSPSKIDFEIDQFKGRLSNIRLEKYISHEHEIFELIDRIVDARKLTREQMLEILKKLKTILSNLMSGYAKQYLLETRLMPTY</sequence>
<proteinExistence type="predicted"/>
<protein>
    <submittedName>
        <fullName evidence="1">Uncharacterized protein</fullName>
    </submittedName>
</protein>